<evidence type="ECO:0000313" key="2">
    <source>
        <dbReference type="Proteomes" id="UP000185963"/>
    </source>
</evidence>
<proteinExistence type="predicted"/>
<dbReference type="EMBL" id="MSKS01000004">
    <property type="protein sequence ID" value="OLO72749.1"/>
    <property type="molecule type" value="Genomic_DNA"/>
</dbReference>
<accession>A0A1Q8WXM3</accession>
<dbReference type="Proteomes" id="UP000185963">
    <property type="component" value="Unassembled WGS sequence"/>
</dbReference>
<organism evidence="1 2">
    <name type="scientific">Actinomyces oris</name>
    <dbReference type="NCBI Taxonomy" id="544580"/>
    <lineage>
        <taxon>Bacteria</taxon>
        <taxon>Bacillati</taxon>
        <taxon>Actinomycetota</taxon>
        <taxon>Actinomycetes</taxon>
        <taxon>Actinomycetales</taxon>
        <taxon>Actinomycetaceae</taxon>
        <taxon>Actinomyces</taxon>
    </lineage>
</organism>
<name>A0A1Q8WXM3_9ACTO</name>
<sequence length="124" mass="12656">MVGYWGDKQEGESNEQAAVSNLAAVAAGTAAGAAIGSVVPGSGTAVGAVVGFTATIATMFVASTFTDAAVDSLYEDHKGIKHALAEGADAVVPDFISDDVGRDLSKVSDTMKQMDEDVQKAFRK</sequence>
<dbReference type="AlphaFoldDB" id="A0A1Q8WXM3"/>
<protein>
    <recommendedName>
        <fullName evidence="3">Glycine zipper domain-containing protein</fullName>
    </recommendedName>
</protein>
<evidence type="ECO:0000313" key="1">
    <source>
        <dbReference type="EMBL" id="OLO72749.1"/>
    </source>
</evidence>
<evidence type="ECO:0008006" key="3">
    <source>
        <dbReference type="Google" id="ProtNLM"/>
    </source>
</evidence>
<comment type="caution">
    <text evidence="1">The sequence shown here is derived from an EMBL/GenBank/DDBJ whole genome shotgun (WGS) entry which is preliminary data.</text>
</comment>
<reference evidence="1 2" key="1">
    <citation type="submission" date="2016-12" db="EMBL/GenBank/DDBJ databases">
        <title>Genomic comparison of strains in the 'Actinomyces naeslundii' group.</title>
        <authorList>
            <person name="Mughal S.R."/>
            <person name="Do T."/>
            <person name="Gilbert S.C."/>
            <person name="Witherden E.A."/>
            <person name="Didelot X."/>
            <person name="Beighton D."/>
        </authorList>
    </citation>
    <scope>NUCLEOTIDE SEQUENCE [LARGE SCALE GENOMIC DNA]</scope>
    <source>
        <strain evidence="1 2">WE8B-23</strain>
    </source>
</reference>
<gene>
    <name evidence="1" type="ORF">BKH20_01300</name>
</gene>